<dbReference type="InterPro" id="IPR036937">
    <property type="entry name" value="Adhesion_dom_fimbrial_sf"/>
</dbReference>
<dbReference type="InterPro" id="IPR008966">
    <property type="entry name" value="Adhesion_dom_sf"/>
</dbReference>
<dbReference type="GO" id="GO:0043709">
    <property type="term" value="P:cell adhesion involved in single-species biofilm formation"/>
    <property type="evidence" value="ECO:0007669"/>
    <property type="project" value="TreeGrafter"/>
</dbReference>
<protein>
    <submittedName>
        <fullName evidence="6">Fimbrial protein domain-containing protein</fullName>
    </submittedName>
</protein>
<evidence type="ECO:0000256" key="2">
    <source>
        <dbReference type="ARBA" id="ARBA00006671"/>
    </source>
</evidence>
<evidence type="ECO:0000256" key="4">
    <source>
        <dbReference type="ARBA" id="ARBA00023263"/>
    </source>
</evidence>
<feature type="domain" description="Fimbrial-type adhesion" evidence="5">
    <location>
        <begin position="99"/>
        <end position="239"/>
    </location>
</feature>
<dbReference type="HOGENOM" id="CLU_1155041_0_0_6"/>
<dbReference type="Proteomes" id="UP000006872">
    <property type="component" value="Chromosome"/>
</dbReference>
<dbReference type="GO" id="GO:0009289">
    <property type="term" value="C:pilus"/>
    <property type="evidence" value="ECO:0007669"/>
    <property type="project" value="UniProtKB-SubCell"/>
</dbReference>
<dbReference type="eggNOG" id="COG3539">
    <property type="taxonomic scope" value="Bacteria"/>
</dbReference>
<dbReference type="InterPro" id="IPR050263">
    <property type="entry name" value="Bact_Fimbrial_Adh_Pro"/>
</dbReference>
<evidence type="ECO:0000256" key="3">
    <source>
        <dbReference type="ARBA" id="ARBA00022729"/>
    </source>
</evidence>
<reference evidence="6 7" key="2">
    <citation type="journal article" date="2011" name="Stand. Genomic Sci.">
        <title>Complete genome sequence of 'Enterobacter lignolyticus' SCF1.</title>
        <authorList>
            <person name="Deangelis K.M."/>
            <person name="D'Haeseleer P."/>
            <person name="Chivian D."/>
            <person name="Fortney J.L."/>
            <person name="Khudyakov J."/>
            <person name="Simmons B."/>
            <person name="Woo H."/>
            <person name="Arkin A.P."/>
            <person name="Davenport K.W."/>
            <person name="Goodwin L."/>
            <person name="Chen A."/>
            <person name="Ivanova N."/>
            <person name="Kyrpides N.C."/>
            <person name="Mavromatis K."/>
            <person name="Woyke T."/>
            <person name="Hazen T.C."/>
        </authorList>
    </citation>
    <scope>NUCLEOTIDE SEQUENCE [LARGE SCALE GENOMIC DNA]</scope>
    <source>
        <strain evidence="6 7">SCF1</strain>
    </source>
</reference>
<keyword evidence="4" id="KW-0281">Fimbrium</keyword>
<dbReference type="KEGG" id="esc:Entcl_2680"/>
<proteinExistence type="inferred from homology"/>
<organism evidence="6 7">
    <name type="scientific">Enterobacter lignolyticus (strain SCF1)</name>
    <dbReference type="NCBI Taxonomy" id="701347"/>
    <lineage>
        <taxon>Bacteria</taxon>
        <taxon>Pseudomonadati</taxon>
        <taxon>Pseudomonadota</taxon>
        <taxon>Gammaproteobacteria</taxon>
        <taxon>Enterobacterales</taxon>
        <taxon>Enterobacteriaceae</taxon>
        <taxon>Pluralibacter</taxon>
    </lineage>
</organism>
<keyword evidence="3" id="KW-0732">Signal</keyword>
<reference evidence="7" key="1">
    <citation type="submission" date="2010-10" db="EMBL/GenBank/DDBJ databases">
        <title>Complete sequence of Enterobacter cloacae SCF1.</title>
        <authorList>
            <consortium name="US DOE Joint Genome Institute"/>
            <person name="Lucas S."/>
            <person name="Copeland A."/>
            <person name="Lapidus A."/>
            <person name="Cheng J.-F."/>
            <person name="Bruce D."/>
            <person name="Goodwin L."/>
            <person name="Pitluck S."/>
            <person name="Davenport K."/>
            <person name="Detter J.C."/>
            <person name="Han C."/>
            <person name="Tapia R."/>
            <person name="Land M."/>
            <person name="Hauser L."/>
            <person name="Chang Y.-J."/>
            <person name="Jeffries C."/>
            <person name="Kyrpides N."/>
            <person name="Ivanova N."/>
            <person name="Mikhailova N."/>
            <person name="DeAngelis K."/>
            <person name="Arkin A.P."/>
            <person name="Chivian D."/>
            <person name="Edwards B."/>
            <person name="Woo H."/>
            <person name="Hazen T.C."/>
            <person name="Woyke T."/>
        </authorList>
    </citation>
    <scope>NUCLEOTIDE SEQUENCE [LARGE SCALE GENOMIC DNA]</scope>
    <source>
        <strain evidence="7">SCF1</strain>
    </source>
</reference>
<accession>E3GBG5</accession>
<evidence type="ECO:0000259" key="5">
    <source>
        <dbReference type="Pfam" id="PF00419"/>
    </source>
</evidence>
<gene>
    <name evidence="6" type="ordered locus">Entcl_2680</name>
</gene>
<dbReference type="EMBL" id="CP002272">
    <property type="protein sequence ID" value="ADO48928.1"/>
    <property type="molecule type" value="Genomic_DNA"/>
</dbReference>
<keyword evidence="7" id="KW-1185">Reference proteome</keyword>
<comment type="subcellular location">
    <subcellularLocation>
        <location evidence="1">Fimbrium</location>
    </subcellularLocation>
</comment>
<evidence type="ECO:0000256" key="1">
    <source>
        <dbReference type="ARBA" id="ARBA00004561"/>
    </source>
</evidence>
<dbReference type="SUPFAM" id="SSF49401">
    <property type="entry name" value="Bacterial adhesins"/>
    <property type="match status" value="1"/>
</dbReference>
<dbReference type="STRING" id="701347.Entcl_2680"/>
<dbReference type="AlphaFoldDB" id="E3GBG5"/>
<dbReference type="Gene3D" id="2.60.40.1090">
    <property type="entry name" value="Fimbrial-type adhesion domain"/>
    <property type="match status" value="1"/>
</dbReference>
<dbReference type="PANTHER" id="PTHR33420">
    <property type="entry name" value="FIMBRIAL SUBUNIT ELFA-RELATED"/>
    <property type="match status" value="1"/>
</dbReference>
<sequence length="240" mass="25689">MFNIPLTDGTPSGLGLAIYYDLDPISDTPSKQYCMKAMRYSSAGVAGKTEQGNFRLVIRVVGPLHSGVADLTKFNGSGIWWDQAQGIELWFDNININLTALSCDLNTPDIPVNLTPGGNINARTTFTGINSTSTPVDFNIELNCEQGTNVAIQFTGQTITGNQQALQLTSQANSASGLGIQILNQQGNAITFNPITPDIVANDVAKGIVNIPYKARYIQIEAQVNAGQADADANFTLTYP</sequence>
<name>E3GBG5_ENTLS</name>
<evidence type="ECO:0000313" key="6">
    <source>
        <dbReference type="EMBL" id="ADO48928.1"/>
    </source>
</evidence>
<dbReference type="PANTHER" id="PTHR33420:SF12">
    <property type="entry name" value="FIMBRIN-LIKE PROTEIN FIMI-RELATED"/>
    <property type="match status" value="1"/>
</dbReference>
<dbReference type="InterPro" id="IPR000259">
    <property type="entry name" value="Adhesion_dom_fimbrial"/>
</dbReference>
<dbReference type="Pfam" id="PF00419">
    <property type="entry name" value="Fimbrial"/>
    <property type="match status" value="1"/>
</dbReference>
<evidence type="ECO:0000313" key="7">
    <source>
        <dbReference type="Proteomes" id="UP000006872"/>
    </source>
</evidence>
<comment type="similarity">
    <text evidence="2">Belongs to the fimbrial protein family.</text>
</comment>